<dbReference type="RefSeq" id="WP_116391429.1">
    <property type="nucleotide sequence ID" value="NZ_QUQO01000001.1"/>
</dbReference>
<keyword evidence="1" id="KW-0812">Transmembrane</keyword>
<keyword evidence="3" id="KW-1185">Reference proteome</keyword>
<protein>
    <recommendedName>
        <fullName evidence="4">ABC transporter permease</fullName>
    </recommendedName>
</protein>
<dbReference type="AlphaFoldDB" id="A0A371RH76"/>
<organism evidence="2 3">
    <name type="scientific">Parvularcula marina</name>
    <dbReference type="NCBI Taxonomy" id="2292771"/>
    <lineage>
        <taxon>Bacteria</taxon>
        <taxon>Pseudomonadati</taxon>
        <taxon>Pseudomonadota</taxon>
        <taxon>Alphaproteobacteria</taxon>
        <taxon>Parvularculales</taxon>
        <taxon>Parvularculaceae</taxon>
        <taxon>Parvularcula</taxon>
    </lineage>
</organism>
<gene>
    <name evidence="2" type="ORF">DX908_05570</name>
</gene>
<evidence type="ECO:0008006" key="4">
    <source>
        <dbReference type="Google" id="ProtNLM"/>
    </source>
</evidence>
<sequence>MKVFAQAVRHDLRILYRTGYIVTTVIILGLLALAASRLHFTAMSSVAMPLAAIVLILGIMTPFLSVSIMFLSERNEGILTSLGVMPVRPLTLLLARTLVLSVLAGTEMFVLFSIAFGSSIDMGLLIIGLLSLAIPSVLFGVTGVSPFTALHEFILPMTLWVLFLSLPAFLTLRGVDPQWLLWHPMAPAHRLISAAFGSTEPGTLLFGLAGSAIWTLIAGSLALRSLARMRLTAVE</sequence>
<evidence type="ECO:0000313" key="2">
    <source>
        <dbReference type="EMBL" id="RFB04796.1"/>
    </source>
</evidence>
<feature type="transmembrane region" description="Helical" evidence="1">
    <location>
        <begin position="204"/>
        <end position="223"/>
    </location>
</feature>
<keyword evidence="1" id="KW-0472">Membrane</keyword>
<feature type="transmembrane region" description="Helical" evidence="1">
    <location>
        <begin position="93"/>
        <end position="116"/>
    </location>
</feature>
<feature type="transmembrane region" description="Helical" evidence="1">
    <location>
        <begin position="122"/>
        <end position="141"/>
    </location>
</feature>
<reference evidence="2 3" key="1">
    <citation type="submission" date="2018-08" db="EMBL/GenBank/DDBJ databases">
        <title>Parvularcula sp. SM1705, isolated from surface water of the South Sea China.</title>
        <authorList>
            <person name="Sun L."/>
        </authorList>
    </citation>
    <scope>NUCLEOTIDE SEQUENCE [LARGE SCALE GENOMIC DNA]</scope>
    <source>
        <strain evidence="2 3">SM1705</strain>
    </source>
</reference>
<name>A0A371RH76_9PROT</name>
<keyword evidence="1" id="KW-1133">Transmembrane helix</keyword>
<feature type="transmembrane region" description="Helical" evidence="1">
    <location>
        <begin position="20"/>
        <end position="40"/>
    </location>
</feature>
<proteinExistence type="predicted"/>
<dbReference type="EMBL" id="QUQO01000001">
    <property type="protein sequence ID" value="RFB04796.1"/>
    <property type="molecule type" value="Genomic_DNA"/>
</dbReference>
<comment type="caution">
    <text evidence="2">The sequence shown here is derived from an EMBL/GenBank/DDBJ whole genome shotgun (WGS) entry which is preliminary data.</text>
</comment>
<dbReference type="InParanoid" id="A0A371RH76"/>
<evidence type="ECO:0000256" key="1">
    <source>
        <dbReference type="SAM" id="Phobius"/>
    </source>
</evidence>
<feature type="transmembrane region" description="Helical" evidence="1">
    <location>
        <begin position="153"/>
        <end position="172"/>
    </location>
</feature>
<feature type="transmembrane region" description="Helical" evidence="1">
    <location>
        <begin position="46"/>
        <end position="72"/>
    </location>
</feature>
<evidence type="ECO:0000313" key="3">
    <source>
        <dbReference type="Proteomes" id="UP000264589"/>
    </source>
</evidence>
<accession>A0A371RH76</accession>
<dbReference type="Proteomes" id="UP000264589">
    <property type="component" value="Unassembled WGS sequence"/>
</dbReference>